<reference evidence="12 13" key="1">
    <citation type="journal article" date="2008" name="PLoS Genet.">
        <title>Genomic islands in the pathogenic filamentous fungus Aspergillus fumigatus.</title>
        <authorList>
            <person name="Fedorova N.D."/>
            <person name="Khaldi N."/>
            <person name="Joardar V.S."/>
            <person name="Maiti R."/>
            <person name="Amedeo P."/>
            <person name="Anderson M.J."/>
            <person name="Crabtree J."/>
            <person name="Silva J.C."/>
            <person name="Badger J.H."/>
            <person name="Albarraq A."/>
            <person name="Angiuoli S."/>
            <person name="Bussey H."/>
            <person name="Bowyer P."/>
            <person name="Cotty P.J."/>
            <person name="Dyer P.S."/>
            <person name="Egan A."/>
            <person name="Galens K."/>
            <person name="Fraser-Liggett C.M."/>
            <person name="Haas B.J."/>
            <person name="Inman J.M."/>
            <person name="Kent R."/>
            <person name="Lemieux S."/>
            <person name="Malavazi I."/>
            <person name="Orvis J."/>
            <person name="Roemer T."/>
            <person name="Ronning C.M."/>
            <person name="Sundaram J.P."/>
            <person name="Sutton G."/>
            <person name="Turner G."/>
            <person name="Venter J.C."/>
            <person name="White O.R."/>
            <person name="Whitty B.R."/>
            <person name="Youngman P."/>
            <person name="Wolfe K.H."/>
            <person name="Goldman G.H."/>
            <person name="Wortman J.R."/>
            <person name="Jiang B."/>
            <person name="Denning D.W."/>
            <person name="Nierman W.C."/>
        </authorList>
    </citation>
    <scope>NUCLEOTIDE SEQUENCE [LARGE SCALE GENOMIC DNA]</scope>
    <source>
        <strain evidence="13">ATCC 1007 / CBS 513.65 / DSM 816 / NCTC 3887 / NRRL 1</strain>
    </source>
</reference>
<evidence type="ECO:0000256" key="4">
    <source>
        <dbReference type="ARBA" id="ARBA00022448"/>
    </source>
</evidence>
<dbReference type="InterPro" id="IPR000868">
    <property type="entry name" value="Isochorismatase-like_dom"/>
</dbReference>
<dbReference type="Gene3D" id="3.40.50.850">
    <property type="entry name" value="Isochorismatase-like"/>
    <property type="match status" value="1"/>
</dbReference>
<dbReference type="GO" id="GO:0005886">
    <property type="term" value="C:plasma membrane"/>
    <property type="evidence" value="ECO:0007669"/>
    <property type="project" value="TreeGrafter"/>
</dbReference>
<dbReference type="GeneID" id="4704198"/>
<evidence type="ECO:0000256" key="10">
    <source>
        <dbReference type="SAM" id="Phobius"/>
    </source>
</evidence>
<dbReference type="PANTHER" id="PTHR23501">
    <property type="entry name" value="MAJOR FACILITATOR SUPERFAMILY"/>
    <property type="match status" value="1"/>
</dbReference>
<evidence type="ECO:0000256" key="1">
    <source>
        <dbReference type="ARBA" id="ARBA00004141"/>
    </source>
</evidence>
<dbReference type="OMA" id="VWEVCLA"/>
<dbReference type="eggNOG" id="KOG0254">
    <property type="taxonomic scope" value="Eukaryota"/>
</dbReference>
<protein>
    <submittedName>
        <fullName evidence="12">MFS transporter, putative</fullName>
    </submittedName>
</protein>
<dbReference type="Gene3D" id="1.20.1250.20">
    <property type="entry name" value="MFS general substrate transporter like domains"/>
    <property type="match status" value="1"/>
</dbReference>
<feature type="domain" description="Major facilitator superfamily (MFS) profile" evidence="11">
    <location>
        <begin position="25"/>
        <end position="517"/>
    </location>
</feature>
<dbReference type="AlphaFoldDB" id="A1CHJ2"/>
<dbReference type="SUPFAM" id="SSF103473">
    <property type="entry name" value="MFS general substrate transporter"/>
    <property type="match status" value="1"/>
</dbReference>
<feature type="region of interest" description="Disordered" evidence="9">
    <location>
        <begin position="525"/>
        <end position="556"/>
    </location>
</feature>
<evidence type="ECO:0000259" key="11">
    <source>
        <dbReference type="PROSITE" id="PS50850"/>
    </source>
</evidence>
<dbReference type="RefSeq" id="XP_001271773.1">
    <property type="nucleotide sequence ID" value="XM_001271772.1"/>
</dbReference>
<evidence type="ECO:0000256" key="7">
    <source>
        <dbReference type="ARBA" id="ARBA00023136"/>
    </source>
</evidence>
<evidence type="ECO:0000256" key="6">
    <source>
        <dbReference type="ARBA" id="ARBA00022989"/>
    </source>
</evidence>
<feature type="transmembrane region" description="Helical" evidence="10">
    <location>
        <begin position="325"/>
        <end position="345"/>
    </location>
</feature>
<dbReference type="EMBL" id="DS027054">
    <property type="protein sequence ID" value="EAW10347.1"/>
    <property type="molecule type" value="Genomic_DNA"/>
</dbReference>
<keyword evidence="6 10" id="KW-1133">Transmembrane helix</keyword>
<keyword evidence="5 10" id="KW-0812">Transmembrane</keyword>
<sequence>MSQPAQQRPAPLPQPGARGWRFWTIFPPLCIATLFSALESTVTSTSLPEITASLHAGSNYTWFVNGYLLTSTVFIPFYGQFAQVFGRRWPAMVAVAIFTLGSGISGGANSTAMLIAGRLVQGLGGAGIGTMTNLIISDLVSVRERGKYQGIIFGTFGIGIAIGPVIGGAIAQSGHWRWVFWLNLPLGGVTLVLQFIFLQITFRKVFTFTQKVKQIDWIGNFLLISAMIAILIALSWADTVYAWSDWHILVPFLIGFAGLFTFHAFEATRFCRVPTIPGRLFCNRTSTITLLNTFLSSMLSYWRSYFLPIYFQSVLLVSPQRSGVLLLPSVLIAAPAAILSGFALSHFGRYKPIHLLGYALMTLGTGLYIDYDAHSSLAKVVLYQMVAGFGGGILLTTFLPAVQGANPAKDLVPASATWAYLRAFGSIWGIAIPSAIFNSRVSYYVQARVSDPSVRAALGGGGAYAHVSAAYIRALPDGVREEVVGAYTSAMKSVWEVCVAFCAVAVLLTLLEEEIPMRTTAVEGDSALREKKKEGGSADPANTAGASGEKDAEAGRVEETIPVASSSEGSGDDGLANPWKGKKSVVVLVDYQNDFISSAPSPAMSELSTTIPKLIQCARNEGSEVIFVRFLGNTSFQGPSWKHRNALLGKSEKCVEGTWGAELGPGVTPEPGERVFDKKGLFDPFLVPEFSEYITKQGFEHLLLAGLYSDVCVDATARTAFQKGFWITVLEDCTAALHLSQTEHLKFMEKVYGARVGKVAAFFGTKA</sequence>
<feature type="transmembrane region" description="Helical" evidence="10">
    <location>
        <begin position="381"/>
        <end position="399"/>
    </location>
</feature>
<keyword evidence="4" id="KW-0813">Transport</keyword>
<dbReference type="PRINTS" id="PR01036">
    <property type="entry name" value="TCRTETB"/>
</dbReference>
<feature type="transmembrane region" description="Helical" evidence="10">
    <location>
        <begin position="217"/>
        <end position="236"/>
    </location>
</feature>
<feature type="transmembrane region" description="Helical" evidence="10">
    <location>
        <begin position="178"/>
        <end position="197"/>
    </location>
</feature>
<dbReference type="VEuPathDB" id="FungiDB:ACLA_048160"/>
<feature type="transmembrane region" description="Helical" evidence="10">
    <location>
        <begin position="152"/>
        <end position="172"/>
    </location>
</feature>
<dbReference type="Gene3D" id="1.20.1720.10">
    <property type="entry name" value="Multidrug resistance protein D"/>
    <property type="match status" value="1"/>
</dbReference>
<evidence type="ECO:0000313" key="12">
    <source>
        <dbReference type="EMBL" id="EAW10347.1"/>
    </source>
</evidence>
<keyword evidence="8" id="KW-0325">Glycoprotein</keyword>
<evidence type="ECO:0000313" key="13">
    <source>
        <dbReference type="Proteomes" id="UP000006701"/>
    </source>
</evidence>
<evidence type="ECO:0000256" key="8">
    <source>
        <dbReference type="ARBA" id="ARBA00023180"/>
    </source>
</evidence>
<evidence type="ECO:0000256" key="9">
    <source>
        <dbReference type="SAM" id="MobiDB-lite"/>
    </source>
</evidence>
<evidence type="ECO:0000256" key="2">
    <source>
        <dbReference type="ARBA" id="ARBA00006336"/>
    </source>
</evidence>
<dbReference type="CDD" id="cd17502">
    <property type="entry name" value="MFS_Azr1_MDR_like"/>
    <property type="match status" value="1"/>
</dbReference>
<gene>
    <name evidence="12" type="ORF">ACLA_048160</name>
</gene>
<dbReference type="GO" id="GO:0022857">
    <property type="term" value="F:transmembrane transporter activity"/>
    <property type="evidence" value="ECO:0007669"/>
    <property type="project" value="InterPro"/>
</dbReference>
<dbReference type="OrthoDB" id="10021397at2759"/>
<dbReference type="HOGENOM" id="CLU_000960_2_7_1"/>
<dbReference type="Pfam" id="PF07690">
    <property type="entry name" value="MFS_1"/>
    <property type="match status" value="1"/>
</dbReference>
<dbReference type="InterPro" id="IPR036259">
    <property type="entry name" value="MFS_trans_sf"/>
</dbReference>
<dbReference type="PANTHER" id="PTHR23501:SF187">
    <property type="entry name" value="MAJOR FACILITATOR SUPERFAMILY (MFS) PROFILE DOMAIN-CONTAINING PROTEIN"/>
    <property type="match status" value="1"/>
</dbReference>
<evidence type="ECO:0000256" key="5">
    <source>
        <dbReference type="ARBA" id="ARBA00022692"/>
    </source>
</evidence>
<feature type="transmembrane region" description="Helical" evidence="10">
    <location>
        <begin position="122"/>
        <end position="140"/>
    </location>
</feature>
<keyword evidence="7 10" id="KW-0472">Membrane</keyword>
<dbReference type="Pfam" id="PF00857">
    <property type="entry name" value="Isochorismatase"/>
    <property type="match status" value="1"/>
</dbReference>
<comment type="subcellular location">
    <subcellularLocation>
        <location evidence="1">Membrane</location>
        <topology evidence="1">Multi-pass membrane protein</topology>
    </subcellularLocation>
</comment>
<accession>A1CHJ2</accession>
<dbReference type="PROSITE" id="PS50850">
    <property type="entry name" value="MFS"/>
    <property type="match status" value="1"/>
</dbReference>
<dbReference type="KEGG" id="act:ACLA_048160"/>
<dbReference type="SUPFAM" id="SSF52499">
    <property type="entry name" value="Isochorismatase-like hydrolases"/>
    <property type="match status" value="1"/>
</dbReference>
<feature type="transmembrane region" description="Helical" evidence="10">
    <location>
        <begin position="20"/>
        <end position="40"/>
    </location>
</feature>
<dbReference type="CDD" id="cd00431">
    <property type="entry name" value="cysteine_hydrolases"/>
    <property type="match status" value="1"/>
</dbReference>
<comment type="similarity">
    <text evidence="3">Belongs to the major facilitator superfamily.</text>
</comment>
<name>A1CHJ2_ASPCL</name>
<feature type="transmembrane region" description="Helical" evidence="10">
    <location>
        <begin position="60"/>
        <end position="79"/>
    </location>
</feature>
<organism evidence="12 13">
    <name type="scientific">Aspergillus clavatus (strain ATCC 1007 / CBS 513.65 / DSM 816 / NCTC 3887 / NRRL 1 / QM 1276 / 107)</name>
    <dbReference type="NCBI Taxonomy" id="344612"/>
    <lineage>
        <taxon>Eukaryota</taxon>
        <taxon>Fungi</taxon>
        <taxon>Dikarya</taxon>
        <taxon>Ascomycota</taxon>
        <taxon>Pezizomycotina</taxon>
        <taxon>Eurotiomycetes</taxon>
        <taxon>Eurotiomycetidae</taxon>
        <taxon>Eurotiales</taxon>
        <taxon>Aspergillaceae</taxon>
        <taxon>Aspergillus</taxon>
        <taxon>Aspergillus subgen. Fumigati</taxon>
    </lineage>
</organism>
<feature type="transmembrane region" description="Helical" evidence="10">
    <location>
        <begin position="91"/>
        <end position="116"/>
    </location>
</feature>
<evidence type="ECO:0000256" key="3">
    <source>
        <dbReference type="ARBA" id="ARBA00008335"/>
    </source>
</evidence>
<dbReference type="InterPro" id="IPR036380">
    <property type="entry name" value="Isochorismatase-like_sf"/>
</dbReference>
<feature type="transmembrane region" description="Helical" evidence="10">
    <location>
        <begin position="248"/>
        <end position="265"/>
    </location>
</feature>
<dbReference type="Proteomes" id="UP000006701">
    <property type="component" value="Unassembled WGS sequence"/>
</dbReference>
<comment type="similarity">
    <text evidence="2">Belongs to the isochorismatase family.</text>
</comment>
<proteinExistence type="inferred from homology"/>
<feature type="compositionally biased region" description="Basic and acidic residues" evidence="9">
    <location>
        <begin position="526"/>
        <end position="536"/>
    </location>
</feature>
<feature type="transmembrane region" description="Helical" evidence="10">
    <location>
        <begin position="493"/>
        <end position="511"/>
    </location>
</feature>
<feature type="transmembrane region" description="Helical" evidence="10">
    <location>
        <begin position="286"/>
        <end position="305"/>
    </location>
</feature>
<feature type="transmembrane region" description="Helical" evidence="10">
    <location>
        <begin position="419"/>
        <end position="437"/>
    </location>
</feature>
<keyword evidence="13" id="KW-1185">Reference proteome</keyword>
<dbReference type="InterPro" id="IPR020846">
    <property type="entry name" value="MFS_dom"/>
</dbReference>
<dbReference type="InterPro" id="IPR011701">
    <property type="entry name" value="MFS"/>
</dbReference>